<keyword evidence="9" id="KW-0914">Notch signaling pathway</keyword>
<feature type="signal peptide" evidence="17">
    <location>
        <begin position="1"/>
        <end position="27"/>
    </location>
</feature>
<dbReference type="FunCoup" id="A0A1V9WZJ2">
    <property type="interactions" value="813"/>
</dbReference>
<dbReference type="Gene3D" id="3.40.50.11350">
    <property type="match status" value="1"/>
</dbReference>
<keyword evidence="8" id="KW-0256">Endoplasmic reticulum</keyword>
<comment type="pathway">
    <text evidence="2">Protein modification; protein glycosylation.</text>
</comment>
<organism evidence="18 19">
    <name type="scientific">Tropilaelaps mercedesae</name>
    <dbReference type="NCBI Taxonomy" id="418985"/>
    <lineage>
        <taxon>Eukaryota</taxon>
        <taxon>Metazoa</taxon>
        <taxon>Ecdysozoa</taxon>
        <taxon>Arthropoda</taxon>
        <taxon>Chelicerata</taxon>
        <taxon>Arachnida</taxon>
        <taxon>Acari</taxon>
        <taxon>Parasitiformes</taxon>
        <taxon>Mesostigmata</taxon>
        <taxon>Gamasina</taxon>
        <taxon>Dermanyssoidea</taxon>
        <taxon>Laelapidae</taxon>
        <taxon>Tropilaelaps</taxon>
    </lineage>
</organism>
<dbReference type="Proteomes" id="UP000192247">
    <property type="component" value="Unassembled WGS sequence"/>
</dbReference>
<dbReference type="Pfam" id="PF10250">
    <property type="entry name" value="O-FucT"/>
    <property type="match status" value="1"/>
</dbReference>
<evidence type="ECO:0000313" key="19">
    <source>
        <dbReference type="Proteomes" id="UP000192247"/>
    </source>
</evidence>
<dbReference type="STRING" id="418985.A0A1V9WZJ2"/>
<comment type="catalytic activity">
    <reaction evidence="15">
        <text>L-threonyl-[protein] + GDP-beta-L-fucose = 3-O-(alpha-L-fucosyl)-L-threonyl-[protein] + GDP + H(+)</text>
        <dbReference type="Rhea" id="RHEA:70491"/>
        <dbReference type="Rhea" id="RHEA-COMP:11060"/>
        <dbReference type="Rhea" id="RHEA-COMP:17915"/>
        <dbReference type="ChEBI" id="CHEBI:15378"/>
        <dbReference type="ChEBI" id="CHEBI:30013"/>
        <dbReference type="ChEBI" id="CHEBI:57273"/>
        <dbReference type="ChEBI" id="CHEBI:58189"/>
        <dbReference type="ChEBI" id="CHEBI:189631"/>
        <dbReference type="EC" id="2.4.1.221"/>
    </reaction>
    <physiologicalReaction direction="left-to-right" evidence="15">
        <dbReference type="Rhea" id="RHEA:70492"/>
    </physiologicalReaction>
</comment>
<evidence type="ECO:0000256" key="3">
    <source>
        <dbReference type="ARBA" id="ARBA00010626"/>
    </source>
</evidence>
<evidence type="ECO:0000256" key="14">
    <source>
        <dbReference type="ARBA" id="ARBA00033080"/>
    </source>
</evidence>
<dbReference type="AlphaFoldDB" id="A0A1V9WZJ2"/>
<dbReference type="InParanoid" id="A0A1V9WZJ2"/>
<feature type="chain" id="PRO_5013094010" description="GDP-fucose protein O-fucosyltransferase 1" evidence="17">
    <location>
        <begin position="28"/>
        <end position="400"/>
    </location>
</feature>
<dbReference type="GO" id="GO:0046922">
    <property type="term" value="F:peptide-O-fucosyltransferase activity"/>
    <property type="evidence" value="ECO:0007669"/>
    <property type="project" value="UniProtKB-EC"/>
</dbReference>
<dbReference type="UniPathway" id="UPA00378"/>
<comment type="catalytic activity">
    <reaction evidence="16">
        <text>L-seryl-[protein] + GDP-beta-L-fucose = 3-O-(alpha-L-fucosyl)-L-seryl-[protein] + GDP + H(+)</text>
        <dbReference type="Rhea" id="RHEA:63644"/>
        <dbReference type="Rhea" id="RHEA-COMP:9863"/>
        <dbReference type="Rhea" id="RHEA-COMP:17914"/>
        <dbReference type="ChEBI" id="CHEBI:15378"/>
        <dbReference type="ChEBI" id="CHEBI:29999"/>
        <dbReference type="ChEBI" id="CHEBI:57273"/>
        <dbReference type="ChEBI" id="CHEBI:58189"/>
        <dbReference type="ChEBI" id="CHEBI:189632"/>
        <dbReference type="EC" id="2.4.1.221"/>
    </reaction>
    <physiologicalReaction direction="left-to-right" evidence="16">
        <dbReference type="Rhea" id="RHEA:63645"/>
    </physiologicalReaction>
</comment>
<evidence type="ECO:0000256" key="2">
    <source>
        <dbReference type="ARBA" id="ARBA00004922"/>
    </source>
</evidence>
<keyword evidence="10" id="KW-1015">Disulfide bond</keyword>
<dbReference type="Gene3D" id="3.40.50.11340">
    <property type="match status" value="1"/>
</dbReference>
<dbReference type="InterPro" id="IPR039922">
    <property type="entry name" value="POFUT1"/>
</dbReference>
<evidence type="ECO:0000256" key="8">
    <source>
        <dbReference type="ARBA" id="ARBA00022824"/>
    </source>
</evidence>
<evidence type="ECO:0000256" key="17">
    <source>
        <dbReference type="SAM" id="SignalP"/>
    </source>
</evidence>
<proteinExistence type="inferred from homology"/>
<keyword evidence="19" id="KW-1185">Reference proteome</keyword>
<name>A0A1V9WZJ2_9ACAR</name>
<dbReference type="EMBL" id="MNPL01031424">
    <property type="protein sequence ID" value="OQR66689.1"/>
    <property type="molecule type" value="Genomic_DNA"/>
</dbReference>
<evidence type="ECO:0000256" key="6">
    <source>
        <dbReference type="ARBA" id="ARBA00022676"/>
    </source>
</evidence>
<keyword evidence="11" id="KW-0325">Glycoprotein</keyword>
<evidence type="ECO:0000256" key="15">
    <source>
        <dbReference type="ARBA" id="ARBA00047273"/>
    </source>
</evidence>
<evidence type="ECO:0000256" key="5">
    <source>
        <dbReference type="ARBA" id="ARBA00021745"/>
    </source>
</evidence>
<evidence type="ECO:0000256" key="12">
    <source>
        <dbReference type="ARBA" id="ARBA00023253"/>
    </source>
</evidence>
<dbReference type="EC" id="2.4.1.221" evidence="4"/>
<evidence type="ECO:0000256" key="10">
    <source>
        <dbReference type="ARBA" id="ARBA00023157"/>
    </source>
</evidence>
<keyword evidence="17" id="KW-0732">Signal</keyword>
<dbReference type="PANTHER" id="PTHR21420:SF10">
    <property type="entry name" value="GDP-FUCOSE PROTEIN O-FUCOSYLTRANSFERASE 1"/>
    <property type="match status" value="1"/>
</dbReference>
<keyword evidence="7 18" id="KW-0808">Transferase</keyword>
<dbReference type="OrthoDB" id="10050276at2759"/>
<dbReference type="GO" id="GO:0006004">
    <property type="term" value="P:fucose metabolic process"/>
    <property type="evidence" value="ECO:0007669"/>
    <property type="project" value="UniProtKB-KW"/>
</dbReference>
<evidence type="ECO:0000256" key="13">
    <source>
        <dbReference type="ARBA" id="ARBA00023277"/>
    </source>
</evidence>
<protein>
    <recommendedName>
        <fullName evidence="5">GDP-fucose protein O-fucosyltransferase 1</fullName>
        <ecNumber evidence="4">2.4.1.221</ecNumber>
    </recommendedName>
    <alternativeName>
        <fullName evidence="14">Peptide-O-fucosyltransferase 1</fullName>
    </alternativeName>
</protein>
<keyword evidence="13" id="KW-0119">Carbohydrate metabolism</keyword>
<dbReference type="CDD" id="cd11302">
    <property type="entry name" value="O-FucT-1"/>
    <property type="match status" value="1"/>
</dbReference>
<dbReference type="PANTHER" id="PTHR21420">
    <property type="entry name" value="GDP-FUCOSE PROTEIN O-FUCOSYLTRANSFERASE 1"/>
    <property type="match status" value="1"/>
</dbReference>
<accession>A0A1V9WZJ2</accession>
<sequence>MRTRIRRQCYFWITCLRIVGLSSITCSSVEPPVPDHSGYVAFCPCMGRFGNQADQFLGALSFAKALNRTLLLPPWIEYRTGELRSTQVPFKKYFKVETLKAFHRVLPMEDFMEFLAADVWPPAARISFCYRSRRVDGDCAAKDGNPFGPFWDSLGVDFVSSETYGPLHYDTSNQDIIAQWQQRYPPCQYNVLAFTSAPAAFPVQKHNLHLQAYLKFADEVAQEANDFIYDIRETHAGPFVGIHLRNGVDWGHACELIKDAPLLFAGPQCFGYRGEISNPPLNERRKICLPNKLDVLTQVKGAVRKVAARWVFVASDHDHLLPELEFFLQKDGVRVARLPQSRPLIDLAILSRSNIFIGNCFSSFSAFVKRHRSLEGLPSLFWGFENKEWAQTSTFVRDEL</sequence>
<gene>
    <name evidence="18" type="ORF">BIW11_13985</name>
</gene>
<dbReference type="GO" id="GO:0005783">
    <property type="term" value="C:endoplasmic reticulum"/>
    <property type="evidence" value="ECO:0007669"/>
    <property type="project" value="UniProtKB-SubCell"/>
</dbReference>
<evidence type="ECO:0000256" key="1">
    <source>
        <dbReference type="ARBA" id="ARBA00004240"/>
    </source>
</evidence>
<comment type="caution">
    <text evidence="18">The sequence shown here is derived from an EMBL/GenBank/DDBJ whole genome shotgun (WGS) entry which is preliminary data.</text>
</comment>
<evidence type="ECO:0000256" key="4">
    <source>
        <dbReference type="ARBA" id="ARBA00012196"/>
    </source>
</evidence>
<comment type="similarity">
    <text evidence="3">Belongs to the glycosyltransferase 65 family.</text>
</comment>
<evidence type="ECO:0000256" key="7">
    <source>
        <dbReference type="ARBA" id="ARBA00022679"/>
    </source>
</evidence>
<comment type="subcellular location">
    <subcellularLocation>
        <location evidence="1">Endoplasmic reticulum</location>
    </subcellularLocation>
</comment>
<evidence type="ECO:0000256" key="9">
    <source>
        <dbReference type="ARBA" id="ARBA00022976"/>
    </source>
</evidence>
<dbReference type="InterPro" id="IPR019378">
    <property type="entry name" value="GDP-Fuc_O-FucTrfase"/>
</dbReference>
<keyword evidence="12" id="KW-0294">Fucose metabolism</keyword>
<evidence type="ECO:0000256" key="16">
    <source>
        <dbReference type="ARBA" id="ARBA00048647"/>
    </source>
</evidence>
<dbReference type="GO" id="GO:0007219">
    <property type="term" value="P:Notch signaling pathway"/>
    <property type="evidence" value="ECO:0007669"/>
    <property type="project" value="UniProtKB-KW"/>
</dbReference>
<evidence type="ECO:0000313" key="18">
    <source>
        <dbReference type="EMBL" id="OQR66689.1"/>
    </source>
</evidence>
<keyword evidence="6 18" id="KW-0328">Glycosyltransferase</keyword>
<evidence type="ECO:0000256" key="11">
    <source>
        <dbReference type="ARBA" id="ARBA00023180"/>
    </source>
</evidence>
<reference evidence="18 19" key="1">
    <citation type="journal article" date="2017" name="Gigascience">
        <title>Draft genome of the honey bee ectoparasitic mite, Tropilaelaps mercedesae, is shaped by the parasitic life history.</title>
        <authorList>
            <person name="Dong X."/>
            <person name="Armstrong S.D."/>
            <person name="Xia D."/>
            <person name="Makepeace B.L."/>
            <person name="Darby A.C."/>
            <person name="Kadowaki T."/>
        </authorList>
    </citation>
    <scope>NUCLEOTIDE SEQUENCE [LARGE SCALE GENOMIC DNA]</scope>
    <source>
        <strain evidence="18">Wuxi-XJTLU</strain>
    </source>
</reference>